<name>A0A1L6KS34_ACIHA</name>
<sequence>MCCSLVSTACSSSVHDVHAIEAKESEISLEDQAIIQKYKDRINNLDLNDRNLVDATMKKSLSEISKIQDKHEREKIEMNIYLSTGMYQEAYNLNTKILKENPLISNLLTQCELIHVLKLSKKEFQKCHTDLASAFKQELKTIPKSDPEYSYSEWGYLLSMYKAGREDYKPKLEKFINSTKDEQMKFQLQSAYELAIEQKKSI</sequence>
<dbReference type="STRING" id="29430.AHTJS_04865"/>
<dbReference type="AlphaFoldDB" id="A0A1L6KS34"/>
<evidence type="ECO:0000313" key="2">
    <source>
        <dbReference type="Proteomes" id="UP000294395"/>
    </source>
</evidence>
<dbReference type="KEGG" id="ahl:AHTJS_04865"/>
<organism evidence="1 2">
    <name type="scientific">Acinetobacter haemolyticus</name>
    <dbReference type="NCBI Taxonomy" id="29430"/>
    <lineage>
        <taxon>Bacteria</taxon>
        <taxon>Pseudomonadati</taxon>
        <taxon>Pseudomonadota</taxon>
        <taxon>Gammaproteobacteria</taxon>
        <taxon>Moraxellales</taxon>
        <taxon>Moraxellaceae</taxon>
        <taxon>Acinetobacter</taxon>
    </lineage>
</organism>
<accession>A0A1L6KS34</accession>
<dbReference type="Proteomes" id="UP000294395">
    <property type="component" value="Chromosome"/>
</dbReference>
<dbReference type="EMBL" id="CP038009">
    <property type="protein sequence ID" value="QBQ17712.1"/>
    <property type="molecule type" value="Genomic_DNA"/>
</dbReference>
<proteinExistence type="predicted"/>
<protein>
    <submittedName>
        <fullName evidence="1">Uncharacterized protein</fullName>
    </submittedName>
</protein>
<reference evidence="1 2" key="1">
    <citation type="submission" date="2019-03" db="EMBL/GenBank/DDBJ databases">
        <title>Complete genome sequence of two outbreak-associated Acinetobacter haemolyticus strains.</title>
        <authorList>
            <person name="Bai L."/>
            <person name="Zhang S.-C."/>
            <person name="Deng Y."/>
            <person name="Song C.-C."/>
            <person name="Kang G.-B."/>
            <person name="Dong Y."/>
            <person name="Wang Y."/>
            <person name="Gao F."/>
            <person name="Huang H."/>
        </authorList>
    </citation>
    <scope>NUCLEOTIDE SEQUENCE [LARGE SCALE GENOMIC DNA]</scope>
    <source>
        <strain evidence="1 2">TJR01</strain>
    </source>
</reference>
<dbReference type="OrthoDB" id="6694526at2"/>
<evidence type="ECO:0000313" key="1">
    <source>
        <dbReference type="EMBL" id="QBQ17712.1"/>
    </source>
</evidence>
<gene>
    <name evidence="1" type="ORF">AHTJR_05090</name>
</gene>